<dbReference type="GO" id="GO:0016579">
    <property type="term" value="P:protein deubiquitination"/>
    <property type="evidence" value="ECO:0007669"/>
    <property type="project" value="TreeGrafter"/>
</dbReference>
<dbReference type="InterPro" id="IPR003323">
    <property type="entry name" value="OTU_dom"/>
</dbReference>
<accession>A0A9P0GFJ4</accession>
<evidence type="ECO:0000313" key="2">
    <source>
        <dbReference type="EMBL" id="CAH1114020.1"/>
    </source>
</evidence>
<evidence type="ECO:0000259" key="1">
    <source>
        <dbReference type="PROSITE" id="PS50802"/>
    </source>
</evidence>
<dbReference type="PROSITE" id="PS50802">
    <property type="entry name" value="OTU"/>
    <property type="match status" value="1"/>
</dbReference>
<name>A0A9P0GFJ4_9CUCU</name>
<reference evidence="2" key="1">
    <citation type="submission" date="2022-01" db="EMBL/GenBank/DDBJ databases">
        <authorList>
            <person name="King R."/>
        </authorList>
    </citation>
    <scope>NUCLEOTIDE SEQUENCE</scope>
</reference>
<dbReference type="OrthoDB" id="6751564at2759"/>
<dbReference type="Gene3D" id="3.90.70.80">
    <property type="match status" value="1"/>
</dbReference>
<dbReference type="Proteomes" id="UP001153636">
    <property type="component" value="Chromosome 8"/>
</dbReference>
<feature type="domain" description="OTU" evidence="1">
    <location>
        <begin position="15"/>
        <end position="144"/>
    </location>
</feature>
<protein>
    <recommendedName>
        <fullName evidence="1">OTU domain-containing protein</fullName>
    </recommendedName>
</protein>
<proteinExistence type="predicted"/>
<dbReference type="InterPro" id="IPR038765">
    <property type="entry name" value="Papain-like_cys_pep_sf"/>
</dbReference>
<gene>
    <name evidence="2" type="ORF">PSYICH_LOCUS14726</name>
</gene>
<dbReference type="InterPro" id="IPR050704">
    <property type="entry name" value="Peptidase_C85-like"/>
</dbReference>
<dbReference type="EMBL" id="OV651820">
    <property type="protein sequence ID" value="CAH1114020.1"/>
    <property type="molecule type" value="Genomic_DNA"/>
</dbReference>
<dbReference type="SUPFAM" id="SSF54001">
    <property type="entry name" value="Cysteine proteinases"/>
    <property type="match status" value="1"/>
</dbReference>
<evidence type="ECO:0000313" key="3">
    <source>
        <dbReference type="Proteomes" id="UP001153636"/>
    </source>
</evidence>
<organism evidence="2 3">
    <name type="scientific">Psylliodes chrysocephalus</name>
    <dbReference type="NCBI Taxonomy" id="3402493"/>
    <lineage>
        <taxon>Eukaryota</taxon>
        <taxon>Metazoa</taxon>
        <taxon>Ecdysozoa</taxon>
        <taxon>Arthropoda</taxon>
        <taxon>Hexapoda</taxon>
        <taxon>Insecta</taxon>
        <taxon>Pterygota</taxon>
        <taxon>Neoptera</taxon>
        <taxon>Endopterygota</taxon>
        <taxon>Coleoptera</taxon>
        <taxon>Polyphaga</taxon>
        <taxon>Cucujiformia</taxon>
        <taxon>Chrysomeloidea</taxon>
        <taxon>Chrysomelidae</taxon>
        <taxon>Galerucinae</taxon>
        <taxon>Alticini</taxon>
        <taxon>Psylliodes</taxon>
    </lineage>
</organism>
<dbReference type="Pfam" id="PF02338">
    <property type="entry name" value="OTU"/>
    <property type="match status" value="1"/>
</dbReference>
<sequence length="161" mass="18578">MQIENLNINGVNIPHRVVPIVADGACLFRALSYVIYGRQNLDRELRKRIVDHVIERWSQFSIMSHDSYGNNYANANAYYADMSQSNTYGGLCELTAAGQLFELIFEVYRNGKLYAKFGNEGNPIRRLRFTNNLSSGHFDVYLQYESVSPTHSSDMPYYHYE</sequence>
<keyword evidence="3" id="KW-1185">Reference proteome</keyword>
<dbReference type="CDD" id="cd22757">
    <property type="entry name" value="OTU_P87_VP80-like"/>
    <property type="match status" value="1"/>
</dbReference>
<dbReference type="GO" id="GO:0004843">
    <property type="term" value="F:cysteine-type deubiquitinase activity"/>
    <property type="evidence" value="ECO:0007669"/>
    <property type="project" value="TreeGrafter"/>
</dbReference>
<dbReference type="PANTHER" id="PTHR12419">
    <property type="entry name" value="OTU DOMAIN CONTAINING PROTEIN"/>
    <property type="match status" value="1"/>
</dbReference>
<dbReference type="AlphaFoldDB" id="A0A9P0GFJ4"/>